<keyword evidence="1" id="KW-0732">Signal</keyword>
<evidence type="ECO:0000256" key="1">
    <source>
        <dbReference type="SAM" id="SignalP"/>
    </source>
</evidence>
<reference evidence="2 3" key="1">
    <citation type="submission" date="2019-02" db="EMBL/GenBank/DDBJ databases">
        <title>Deep-cultivation of Planctomycetes and their phenomic and genomic characterization uncovers novel biology.</title>
        <authorList>
            <person name="Wiegand S."/>
            <person name="Jogler M."/>
            <person name="Boedeker C."/>
            <person name="Pinto D."/>
            <person name="Vollmers J."/>
            <person name="Rivas-Marin E."/>
            <person name="Kohn T."/>
            <person name="Peeters S.H."/>
            <person name="Heuer A."/>
            <person name="Rast P."/>
            <person name="Oberbeckmann S."/>
            <person name="Bunk B."/>
            <person name="Jeske O."/>
            <person name="Meyerdierks A."/>
            <person name="Storesund J.E."/>
            <person name="Kallscheuer N."/>
            <person name="Luecker S."/>
            <person name="Lage O.M."/>
            <person name="Pohl T."/>
            <person name="Merkel B.J."/>
            <person name="Hornburger P."/>
            <person name="Mueller R.-W."/>
            <person name="Bruemmer F."/>
            <person name="Labrenz M."/>
            <person name="Spormann A.M."/>
            <person name="Op den Camp H."/>
            <person name="Overmann J."/>
            <person name="Amann R."/>
            <person name="Jetten M.S.M."/>
            <person name="Mascher T."/>
            <person name="Medema M.H."/>
            <person name="Devos D.P."/>
            <person name="Kaster A.-K."/>
            <person name="Ovreas L."/>
            <person name="Rohde M."/>
            <person name="Galperin M.Y."/>
            <person name="Jogler C."/>
        </authorList>
    </citation>
    <scope>NUCLEOTIDE SEQUENCE [LARGE SCALE GENOMIC DNA]</scope>
    <source>
        <strain evidence="2 3">Mal52</strain>
    </source>
</reference>
<feature type="chain" id="PRO_5021731836" description="Carboxypeptidase regulatory-like domain-containing protein" evidence="1">
    <location>
        <begin position="25"/>
        <end position="152"/>
    </location>
</feature>
<dbReference type="KEGG" id="sdyn:Mal52_31750"/>
<protein>
    <recommendedName>
        <fullName evidence="4">Carboxypeptidase regulatory-like domain-containing protein</fullName>
    </recommendedName>
</protein>
<dbReference type="Proteomes" id="UP000319383">
    <property type="component" value="Chromosome"/>
</dbReference>
<evidence type="ECO:0000313" key="2">
    <source>
        <dbReference type="EMBL" id="QDU44689.1"/>
    </source>
</evidence>
<evidence type="ECO:0000313" key="3">
    <source>
        <dbReference type="Proteomes" id="UP000319383"/>
    </source>
</evidence>
<accession>A0A517ZQC7</accession>
<dbReference type="EMBL" id="CP036276">
    <property type="protein sequence ID" value="QDU44689.1"/>
    <property type="molecule type" value="Genomic_DNA"/>
</dbReference>
<name>A0A517ZQC7_9PLAN</name>
<feature type="signal peptide" evidence="1">
    <location>
        <begin position="1"/>
        <end position="24"/>
    </location>
</feature>
<proteinExistence type="predicted"/>
<keyword evidence="3" id="KW-1185">Reference proteome</keyword>
<dbReference type="RefSeq" id="WP_145377005.1">
    <property type="nucleotide sequence ID" value="NZ_CAXBED010000176.1"/>
</dbReference>
<organism evidence="2 3">
    <name type="scientific">Symmachiella dynata</name>
    <dbReference type="NCBI Taxonomy" id="2527995"/>
    <lineage>
        <taxon>Bacteria</taxon>
        <taxon>Pseudomonadati</taxon>
        <taxon>Planctomycetota</taxon>
        <taxon>Planctomycetia</taxon>
        <taxon>Planctomycetales</taxon>
        <taxon>Planctomycetaceae</taxon>
        <taxon>Symmachiella</taxon>
    </lineage>
</organism>
<evidence type="ECO:0008006" key="4">
    <source>
        <dbReference type="Google" id="ProtNLM"/>
    </source>
</evidence>
<dbReference type="AlphaFoldDB" id="A0A517ZQC7"/>
<sequence precursor="true">MRLLKKCFLIVAVVLSGASVPGCGGGAFDTAEVSGRVTCNGEPINRGQVIFRPFVQNSEERPGKSAIGHLNENGEFSMLTTYDLGDGAVVGTHKVQVIPKGYVIDDDDEEEEQSSAPVKRYPCIQRGGFTEHIVEVKGGETNILDIELSSTK</sequence>
<dbReference type="OrthoDB" id="287810at2"/>
<gene>
    <name evidence="2" type="ORF">Mal52_31750</name>
</gene>